<dbReference type="RefSeq" id="WP_015934434.1">
    <property type="nucleotide sequence ID" value="NC_011891.1"/>
</dbReference>
<dbReference type="HOGENOM" id="CLU_111585_2_0_7"/>
<name>B8JGY6_ANAD2</name>
<dbReference type="Gene3D" id="1.10.10.10">
    <property type="entry name" value="Winged helix-like DNA-binding domain superfamily/Winged helix DNA-binding domain"/>
    <property type="match status" value="1"/>
</dbReference>
<dbReference type="Proteomes" id="UP000007089">
    <property type="component" value="Chromosome"/>
</dbReference>
<keyword evidence="6" id="KW-1185">Reference proteome</keyword>
<dbReference type="PANTHER" id="PTHR33204:SF37">
    <property type="entry name" value="HTH-TYPE TRANSCRIPTIONAL REGULATOR YODB"/>
    <property type="match status" value="1"/>
</dbReference>
<evidence type="ECO:0000256" key="1">
    <source>
        <dbReference type="ARBA" id="ARBA00023015"/>
    </source>
</evidence>
<sequence length="144" mass="15695">MARTGRGGRLAEALRSQAGRGDLHAPACPSRGVLDHVTSRWGVLVLVSLLEGTHRFSALRRKVAGVSEKMLSQTLQALEHDGFVRREVHPVIPPRVDYSLTSLGREVAGHVEALTDWIEDSLPRILAAREEPKSRPAPAGRARA</sequence>
<keyword evidence="1" id="KW-0805">Transcription regulation</keyword>
<proteinExistence type="predicted"/>
<keyword evidence="2" id="KW-0238">DNA-binding</keyword>
<dbReference type="EMBL" id="CP001359">
    <property type="protein sequence ID" value="ACL66623.1"/>
    <property type="molecule type" value="Genomic_DNA"/>
</dbReference>
<dbReference type="InterPro" id="IPR036388">
    <property type="entry name" value="WH-like_DNA-bd_sf"/>
</dbReference>
<dbReference type="KEGG" id="acp:A2cp1_3289"/>
<reference evidence="5" key="1">
    <citation type="submission" date="2009-01" db="EMBL/GenBank/DDBJ databases">
        <title>Complete sequence of Anaeromyxobacter dehalogenans 2CP-1.</title>
        <authorList>
            <consortium name="US DOE Joint Genome Institute"/>
            <person name="Lucas S."/>
            <person name="Copeland A."/>
            <person name="Lapidus A."/>
            <person name="Glavina del Rio T."/>
            <person name="Dalin E."/>
            <person name="Tice H."/>
            <person name="Bruce D."/>
            <person name="Goodwin L."/>
            <person name="Pitluck S."/>
            <person name="Saunders E."/>
            <person name="Brettin T."/>
            <person name="Detter J.C."/>
            <person name="Han C."/>
            <person name="Larimer F."/>
            <person name="Land M."/>
            <person name="Hauser L."/>
            <person name="Kyrpides N."/>
            <person name="Ovchinnikova G."/>
            <person name="Beliaev A.S."/>
            <person name="Richardson P."/>
        </authorList>
    </citation>
    <scope>NUCLEOTIDE SEQUENCE</scope>
    <source>
        <strain evidence="5">2CP-1</strain>
    </source>
</reference>
<dbReference type="InterPro" id="IPR002577">
    <property type="entry name" value="HTH_HxlR"/>
</dbReference>
<feature type="domain" description="HTH hxlR-type" evidence="4">
    <location>
        <begin position="28"/>
        <end position="126"/>
    </location>
</feature>
<dbReference type="SUPFAM" id="SSF46785">
    <property type="entry name" value="Winged helix' DNA-binding domain"/>
    <property type="match status" value="1"/>
</dbReference>
<evidence type="ECO:0000313" key="6">
    <source>
        <dbReference type="Proteomes" id="UP000007089"/>
    </source>
</evidence>
<evidence type="ECO:0000313" key="5">
    <source>
        <dbReference type="EMBL" id="ACL66623.1"/>
    </source>
</evidence>
<evidence type="ECO:0000256" key="2">
    <source>
        <dbReference type="ARBA" id="ARBA00023125"/>
    </source>
</evidence>
<dbReference type="PROSITE" id="PS51118">
    <property type="entry name" value="HTH_HXLR"/>
    <property type="match status" value="1"/>
</dbReference>
<evidence type="ECO:0000259" key="4">
    <source>
        <dbReference type="PROSITE" id="PS51118"/>
    </source>
</evidence>
<organism evidence="5 6">
    <name type="scientific">Anaeromyxobacter dehalogenans (strain ATCC BAA-258 / DSM 21875 / 2CP-1)</name>
    <dbReference type="NCBI Taxonomy" id="455488"/>
    <lineage>
        <taxon>Bacteria</taxon>
        <taxon>Pseudomonadati</taxon>
        <taxon>Myxococcota</taxon>
        <taxon>Myxococcia</taxon>
        <taxon>Myxococcales</taxon>
        <taxon>Cystobacterineae</taxon>
        <taxon>Anaeromyxobacteraceae</taxon>
        <taxon>Anaeromyxobacter</taxon>
    </lineage>
</organism>
<accession>B8JGY6</accession>
<gene>
    <name evidence="5" type="ordered locus">A2cp1_3289</name>
</gene>
<dbReference type="PANTHER" id="PTHR33204">
    <property type="entry name" value="TRANSCRIPTIONAL REGULATOR, MARR FAMILY"/>
    <property type="match status" value="1"/>
</dbReference>
<dbReference type="Pfam" id="PF01638">
    <property type="entry name" value="HxlR"/>
    <property type="match status" value="1"/>
</dbReference>
<dbReference type="AlphaFoldDB" id="B8JGY6"/>
<evidence type="ECO:0000256" key="3">
    <source>
        <dbReference type="ARBA" id="ARBA00023163"/>
    </source>
</evidence>
<dbReference type="InterPro" id="IPR036390">
    <property type="entry name" value="WH_DNA-bd_sf"/>
</dbReference>
<dbReference type="GO" id="GO:0003677">
    <property type="term" value="F:DNA binding"/>
    <property type="evidence" value="ECO:0007669"/>
    <property type="project" value="UniProtKB-KW"/>
</dbReference>
<keyword evidence="3" id="KW-0804">Transcription</keyword>
<protein>
    <submittedName>
        <fullName evidence="5">Transcriptional regulator, HxlR family</fullName>
    </submittedName>
</protein>